<feature type="domain" description="DUF4131" evidence="8">
    <location>
        <begin position="62"/>
        <end position="209"/>
    </location>
</feature>
<feature type="transmembrane region" description="Helical" evidence="6">
    <location>
        <begin position="457"/>
        <end position="482"/>
    </location>
</feature>
<dbReference type="InterPro" id="IPR052159">
    <property type="entry name" value="Competence_DNA_uptake"/>
</dbReference>
<keyword evidence="2" id="KW-1003">Cell membrane</keyword>
<sequence>MIAVLDRIRGMLPGASSPQIGSVFIQGKRFNRDRLILWVPAVLAGGIGLFFSQPIRAEILMIGLLCLIMASMDRKGAGVRIIPKGWVALFLLVLLSGYLLAMGRTYQLSAPVLTKRIHATMVEGRVLLLEQRVGNNRLTLTDLIVDGLPSHQTPVKIRLTTRQATDFLPGDRIRLRAGLYPPPNPSVPNVYDFQRRAWFQQLGGLGYALGKVELLPEKEISTHWMDAFFAFIERKRQLLTAAIRDQMHYPETKAIAPALITGDRSAISQEFRNTMRDAGLAHLLAISGLHMGLLVMLLFSGCRTFMALMEPVALQYPIKKWAACFALLGSFAYLLVAGAPLPTQRAFLMTSVVLLAVLIDRNAISMRMVAFAATVILLLQPEAFLGASFQLSFAAVIALVAFYESEFAQGFLLQWRKNWPRRIFGYFLVLSMTTLIATIATTPFAQFHFGTVAVYGLLGNLVGVPLMGMMIMPGAVLALLLMPIGGEALGFWLMETGIFWTYSFASWISALPGAQFFSPPMDIISVVLISLGGLWICLWRGPFRWRGIVLLALGLLSIPLVRPPDILLSSNGRLLGINGKEGILYLNNLRREKFVAEQWGRLLGVSDYRLFRQTSSKSGVACDRLGCLMNSDETGPIALVLKPAALAEDCEPSELLIAPFHFLESRDCKGPKTLIDRGTLKDHGGHAIYLNGRYPWQQGVKIITTSQARGNYPWSDKGDVND</sequence>
<evidence type="ECO:0000313" key="9">
    <source>
        <dbReference type="EMBL" id="RED53284.1"/>
    </source>
</evidence>
<evidence type="ECO:0000256" key="1">
    <source>
        <dbReference type="ARBA" id="ARBA00004651"/>
    </source>
</evidence>
<evidence type="ECO:0000256" key="5">
    <source>
        <dbReference type="ARBA" id="ARBA00023136"/>
    </source>
</evidence>
<feature type="transmembrane region" description="Helical" evidence="6">
    <location>
        <begin position="383"/>
        <end position="403"/>
    </location>
</feature>
<keyword evidence="4 6" id="KW-1133">Transmembrane helix</keyword>
<comment type="subcellular location">
    <subcellularLocation>
        <location evidence="1">Cell membrane</location>
        <topology evidence="1">Multi-pass membrane protein</topology>
    </subcellularLocation>
</comment>
<keyword evidence="3 6" id="KW-0812">Transmembrane</keyword>
<evidence type="ECO:0000259" key="8">
    <source>
        <dbReference type="Pfam" id="PF13567"/>
    </source>
</evidence>
<dbReference type="InterPro" id="IPR004477">
    <property type="entry name" value="ComEC_N"/>
</dbReference>
<dbReference type="AlphaFoldDB" id="A0A3D9HUU4"/>
<dbReference type="Pfam" id="PF03772">
    <property type="entry name" value="Competence"/>
    <property type="match status" value="1"/>
</dbReference>
<comment type="caution">
    <text evidence="9">The sequence shown here is derived from an EMBL/GenBank/DDBJ whole genome shotgun (WGS) entry which is preliminary data.</text>
</comment>
<dbReference type="PANTHER" id="PTHR30619">
    <property type="entry name" value="DNA INTERNALIZATION/COMPETENCE PROTEIN COMEC/REC2"/>
    <property type="match status" value="1"/>
</dbReference>
<feature type="transmembrane region" description="Helical" evidence="6">
    <location>
        <begin position="423"/>
        <end position="445"/>
    </location>
</feature>
<dbReference type="InterPro" id="IPR025405">
    <property type="entry name" value="DUF4131"/>
</dbReference>
<accession>A0A3D9HUU4</accession>
<name>A0A3D9HUU4_9PROT</name>
<dbReference type="Proteomes" id="UP000256845">
    <property type="component" value="Unassembled WGS sequence"/>
</dbReference>
<keyword evidence="10" id="KW-1185">Reference proteome</keyword>
<evidence type="ECO:0000256" key="2">
    <source>
        <dbReference type="ARBA" id="ARBA00022475"/>
    </source>
</evidence>
<evidence type="ECO:0000256" key="4">
    <source>
        <dbReference type="ARBA" id="ARBA00022989"/>
    </source>
</evidence>
<feature type="domain" description="ComEC/Rec2-related protein" evidence="7">
    <location>
        <begin position="259"/>
        <end position="541"/>
    </location>
</feature>
<dbReference type="NCBIfam" id="TIGR00360">
    <property type="entry name" value="ComEC_N-term"/>
    <property type="match status" value="1"/>
</dbReference>
<dbReference type="PANTHER" id="PTHR30619:SF1">
    <property type="entry name" value="RECOMBINATION PROTEIN 2"/>
    <property type="match status" value="1"/>
</dbReference>
<reference evidence="9 10" key="1">
    <citation type="submission" date="2018-07" db="EMBL/GenBank/DDBJ databases">
        <title>Genomic Encyclopedia of Type Strains, Phase III (KMG-III): the genomes of soil and plant-associated and newly described type strains.</title>
        <authorList>
            <person name="Whitman W."/>
        </authorList>
    </citation>
    <scope>NUCLEOTIDE SEQUENCE [LARGE SCALE GENOMIC DNA]</scope>
    <source>
        <strain evidence="9 10">CECT 8488</strain>
    </source>
</reference>
<feature type="transmembrane region" description="Helical" evidence="6">
    <location>
        <begin position="516"/>
        <end position="538"/>
    </location>
</feature>
<feature type="transmembrane region" description="Helical" evidence="6">
    <location>
        <begin position="353"/>
        <end position="377"/>
    </location>
</feature>
<dbReference type="EMBL" id="QRDW01000001">
    <property type="protein sequence ID" value="RED53284.1"/>
    <property type="molecule type" value="Genomic_DNA"/>
</dbReference>
<dbReference type="GO" id="GO:0005886">
    <property type="term" value="C:plasma membrane"/>
    <property type="evidence" value="ECO:0007669"/>
    <property type="project" value="UniProtKB-SubCell"/>
</dbReference>
<feature type="transmembrane region" description="Helical" evidence="6">
    <location>
        <begin position="280"/>
        <end position="300"/>
    </location>
</feature>
<evidence type="ECO:0000313" key="10">
    <source>
        <dbReference type="Proteomes" id="UP000256845"/>
    </source>
</evidence>
<feature type="transmembrane region" description="Helical" evidence="6">
    <location>
        <begin position="81"/>
        <end position="101"/>
    </location>
</feature>
<keyword evidence="5 6" id="KW-0472">Membrane</keyword>
<dbReference type="Pfam" id="PF13567">
    <property type="entry name" value="DUF4131"/>
    <property type="match status" value="1"/>
</dbReference>
<organism evidence="9 10">
    <name type="scientific">Aestuariispira insulae</name>
    <dbReference type="NCBI Taxonomy" id="1461337"/>
    <lineage>
        <taxon>Bacteria</taxon>
        <taxon>Pseudomonadati</taxon>
        <taxon>Pseudomonadota</taxon>
        <taxon>Alphaproteobacteria</taxon>
        <taxon>Rhodospirillales</taxon>
        <taxon>Kiloniellaceae</taxon>
        <taxon>Aestuariispira</taxon>
    </lineage>
</organism>
<feature type="transmembrane region" description="Helical" evidence="6">
    <location>
        <begin position="320"/>
        <end position="341"/>
    </location>
</feature>
<feature type="transmembrane region" description="Helical" evidence="6">
    <location>
        <begin position="489"/>
        <end position="510"/>
    </location>
</feature>
<feature type="transmembrane region" description="Helical" evidence="6">
    <location>
        <begin position="35"/>
        <end position="55"/>
    </location>
</feature>
<evidence type="ECO:0000259" key="7">
    <source>
        <dbReference type="Pfam" id="PF03772"/>
    </source>
</evidence>
<protein>
    <submittedName>
        <fullName evidence="9">Competence protein ComEC</fullName>
    </submittedName>
</protein>
<evidence type="ECO:0000256" key="3">
    <source>
        <dbReference type="ARBA" id="ARBA00022692"/>
    </source>
</evidence>
<proteinExistence type="predicted"/>
<evidence type="ECO:0000256" key="6">
    <source>
        <dbReference type="SAM" id="Phobius"/>
    </source>
</evidence>
<gene>
    <name evidence="9" type="ORF">DFP90_10166</name>
</gene>